<sequence length="118" mass="13485">MNGPRLKKSDTSSERSQQRQPDPNRKRRPYQRRGSLLQLQSLTTTQQLHQEPLVLQQLEINQQQYLKQLNIPALPETGYSNWQTPYDAFGLQGPAAVPIIPNSSVPKNCEIGHNTLRL</sequence>
<evidence type="ECO:0000256" key="1">
    <source>
        <dbReference type="SAM" id="MobiDB-lite"/>
    </source>
</evidence>
<proteinExistence type="predicted"/>
<evidence type="ECO:0000313" key="3">
    <source>
        <dbReference type="Proteomes" id="UP001497644"/>
    </source>
</evidence>
<feature type="compositionally biased region" description="Basic and acidic residues" evidence="1">
    <location>
        <begin position="7"/>
        <end position="17"/>
    </location>
</feature>
<dbReference type="AlphaFoldDB" id="A0AAV2MXB9"/>
<dbReference type="EMBL" id="CAXIPU020000468">
    <property type="protein sequence ID" value="CAL1672241.1"/>
    <property type="molecule type" value="Genomic_DNA"/>
</dbReference>
<keyword evidence="3" id="KW-1185">Reference proteome</keyword>
<reference evidence="2" key="1">
    <citation type="submission" date="2024-04" db="EMBL/GenBank/DDBJ databases">
        <authorList>
            <consortium name="Molecular Ecology Group"/>
        </authorList>
    </citation>
    <scope>NUCLEOTIDE SEQUENCE</scope>
</reference>
<name>A0AAV2MXB9_9HYME</name>
<evidence type="ECO:0000313" key="2">
    <source>
        <dbReference type="EMBL" id="CAL1672241.1"/>
    </source>
</evidence>
<accession>A0AAV2MXB9</accession>
<dbReference type="Proteomes" id="UP001497644">
    <property type="component" value="Unassembled WGS sequence"/>
</dbReference>
<protein>
    <submittedName>
        <fullName evidence="2">Uncharacterized protein</fullName>
    </submittedName>
</protein>
<gene>
    <name evidence="2" type="ORF">LPLAT_LOCUS6918</name>
</gene>
<feature type="region of interest" description="Disordered" evidence="1">
    <location>
        <begin position="1"/>
        <end position="32"/>
    </location>
</feature>
<comment type="caution">
    <text evidence="2">The sequence shown here is derived from an EMBL/GenBank/DDBJ whole genome shotgun (WGS) entry which is preliminary data.</text>
</comment>
<organism evidence="2 3">
    <name type="scientific">Lasius platythorax</name>
    <dbReference type="NCBI Taxonomy" id="488582"/>
    <lineage>
        <taxon>Eukaryota</taxon>
        <taxon>Metazoa</taxon>
        <taxon>Ecdysozoa</taxon>
        <taxon>Arthropoda</taxon>
        <taxon>Hexapoda</taxon>
        <taxon>Insecta</taxon>
        <taxon>Pterygota</taxon>
        <taxon>Neoptera</taxon>
        <taxon>Endopterygota</taxon>
        <taxon>Hymenoptera</taxon>
        <taxon>Apocrita</taxon>
        <taxon>Aculeata</taxon>
        <taxon>Formicoidea</taxon>
        <taxon>Formicidae</taxon>
        <taxon>Formicinae</taxon>
        <taxon>Lasius</taxon>
        <taxon>Lasius</taxon>
    </lineage>
</organism>